<reference evidence="1" key="1">
    <citation type="submission" date="2014-09" db="EMBL/GenBank/DDBJ databases">
        <authorList>
            <person name="Magalhaes I.L.F."/>
            <person name="Oliveira U."/>
            <person name="Santos F.R."/>
            <person name="Vidigal T.H.D.A."/>
            <person name="Brescovit A.D."/>
            <person name="Santos A.J."/>
        </authorList>
    </citation>
    <scope>NUCLEOTIDE SEQUENCE</scope>
    <source>
        <tissue evidence="1">Shoot tissue taken approximately 20 cm above the soil surface</tissue>
    </source>
</reference>
<reference evidence="1" key="2">
    <citation type="journal article" date="2015" name="Data Brief">
        <title>Shoot transcriptome of the giant reed, Arundo donax.</title>
        <authorList>
            <person name="Barrero R.A."/>
            <person name="Guerrero F.D."/>
            <person name="Moolhuijzen P."/>
            <person name="Goolsby J.A."/>
            <person name="Tidwell J."/>
            <person name="Bellgard S.E."/>
            <person name="Bellgard M.I."/>
        </authorList>
    </citation>
    <scope>NUCLEOTIDE SEQUENCE</scope>
    <source>
        <tissue evidence="1">Shoot tissue taken approximately 20 cm above the soil surface</tissue>
    </source>
</reference>
<dbReference type="EMBL" id="GBRH01199567">
    <property type="protein sequence ID" value="JAD98328.1"/>
    <property type="molecule type" value="Transcribed_RNA"/>
</dbReference>
<organism evidence="1">
    <name type="scientific">Arundo donax</name>
    <name type="common">Giant reed</name>
    <name type="synonym">Donax arundinaceus</name>
    <dbReference type="NCBI Taxonomy" id="35708"/>
    <lineage>
        <taxon>Eukaryota</taxon>
        <taxon>Viridiplantae</taxon>
        <taxon>Streptophyta</taxon>
        <taxon>Embryophyta</taxon>
        <taxon>Tracheophyta</taxon>
        <taxon>Spermatophyta</taxon>
        <taxon>Magnoliopsida</taxon>
        <taxon>Liliopsida</taxon>
        <taxon>Poales</taxon>
        <taxon>Poaceae</taxon>
        <taxon>PACMAD clade</taxon>
        <taxon>Arundinoideae</taxon>
        <taxon>Arundineae</taxon>
        <taxon>Arundo</taxon>
    </lineage>
</organism>
<name>A0A0A9EH28_ARUDO</name>
<proteinExistence type="predicted"/>
<dbReference type="AlphaFoldDB" id="A0A0A9EH28"/>
<protein>
    <submittedName>
        <fullName evidence="1">Uncharacterized protein</fullName>
    </submittedName>
</protein>
<sequence>MTQEFLELQSSFLSDPPISNVSFKAGQRELASTITSSAQMHLNPIKHLVSMQARHLMVPISKVQLLLDVVSPWRHLPPEPTLHQRILPLRCPAILLHVPFLINKSFLLEHHENPF</sequence>
<accession>A0A0A9EH28</accession>
<evidence type="ECO:0000313" key="1">
    <source>
        <dbReference type="EMBL" id="JAD98328.1"/>
    </source>
</evidence>